<dbReference type="GO" id="GO:0009253">
    <property type="term" value="P:peptidoglycan catabolic process"/>
    <property type="evidence" value="ECO:0007669"/>
    <property type="project" value="InterPro"/>
</dbReference>
<dbReference type="GO" id="GO:0016998">
    <property type="term" value="P:cell wall macromolecule catabolic process"/>
    <property type="evidence" value="ECO:0007669"/>
    <property type="project" value="InterPro"/>
</dbReference>
<keyword evidence="4 6" id="KW-0378">Hydrolase</keyword>
<dbReference type="EC" id="3.2.1.17" evidence="6"/>
<dbReference type="PANTHER" id="PTHR38107:SF3">
    <property type="entry name" value="LYSOZYME RRRD-RELATED"/>
    <property type="match status" value="1"/>
</dbReference>
<evidence type="ECO:0000256" key="4">
    <source>
        <dbReference type="ARBA" id="ARBA00022801"/>
    </source>
</evidence>
<evidence type="ECO:0000256" key="6">
    <source>
        <dbReference type="RuleBase" id="RU003788"/>
    </source>
</evidence>
<proteinExistence type="inferred from homology"/>
<dbReference type="InterPro" id="IPR002196">
    <property type="entry name" value="Glyco_hydro_24"/>
</dbReference>
<dbReference type="GO" id="GO:0003796">
    <property type="term" value="F:lysozyme activity"/>
    <property type="evidence" value="ECO:0007669"/>
    <property type="project" value="UniProtKB-EC"/>
</dbReference>
<dbReference type="GO" id="GO:0042742">
    <property type="term" value="P:defense response to bacterium"/>
    <property type="evidence" value="ECO:0007669"/>
    <property type="project" value="UniProtKB-KW"/>
</dbReference>
<organism evidence="8 9">
    <name type="scientific">Celeribacter halophilus</name>
    <dbReference type="NCBI Taxonomy" id="576117"/>
    <lineage>
        <taxon>Bacteria</taxon>
        <taxon>Pseudomonadati</taxon>
        <taxon>Pseudomonadota</taxon>
        <taxon>Alphaproteobacteria</taxon>
        <taxon>Rhodobacterales</taxon>
        <taxon>Roseobacteraceae</taxon>
        <taxon>Celeribacter</taxon>
    </lineage>
</organism>
<evidence type="ECO:0000256" key="7">
    <source>
        <dbReference type="SAM" id="Phobius"/>
    </source>
</evidence>
<dbReference type="GO" id="GO:0031640">
    <property type="term" value="P:killing of cells of another organism"/>
    <property type="evidence" value="ECO:0007669"/>
    <property type="project" value="UniProtKB-KW"/>
</dbReference>
<keyword evidence="3 6" id="KW-0081">Bacteriolytic enzyme</keyword>
<comment type="similarity">
    <text evidence="6">Belongs to the glycosyl hydrolase 24 family.</text>
</comment>
<keyword evidence="7" id="KW-1133">Transmembrane helix</keyword>
<dbReference type="InterPro" id="IPR023347">
    <property type="entry name" value="Lysozyme_dom_sf"/>
</dbReference>
<keyword evidence="5 6" id="KW-0326">Glycosidase</keyword>
<dbReference type="GeneID" id="98666431"/>
<dbReference type="Gene3D" id="1.10.530.40">
    <property type="match status" value="1"/>
</dbReference>
<dbReference type="OrthoDB" id="5327667at2"/>
<evidence type="ECO:0000313" key="8">
    <source>
        <dbReference type="EMBL" id="SFJ96671.1"/>
    </source>
</evidence>
<dbReference type="InterPro" id="IPR034690">
    <property type="entry name" value="Endolysin_T4_type"/>
</dbReference>
<name>A0A1I3VR79_9RHOB</name>
<dbReference type="RefSeq" id="WP_066600889.1">
    <property type="nucleotide sequence ID" value="NZ_FORY01000016.1"/>
</dbReference>
<reference evidence="8 9" key="1">
    <citation type="submission" date="2016-10" db="EMBL/GenBank/DDBJ databases">
        <authorList>
            <person name="de Groot N.N."/>
        </authorList>
    </citation>
    <scope>NUCLEOTIDE SEQUENCE [LARGE SCALE GENOMIC DNA]</scope>
    <source>
        <strain evidence="8 9">CGMCC 1.8891</strain>
    </source>
</reference>
<dbReference type="SUPFAM" id="SSF53955">
    <property type="entry name" value="Lysozyme-like"/>
    <property type="match status" value="1"/>
</dbReference>
<keyword evidence="9" id="KW-1185">Reference proteome</keyword>
<evidence type="ECO:0000256" key="1">
    <source>
        <dbReference type="ARBA" id="ARBA00000632"/>
    </source>
</evidence>
<sequence length="249" mass="27488">MSRIEQMASTKVALTVSGGSIAWPWVMPSPEQYASFLNTIVIPTCGAVIGIMTIFLNLTKIINWWKSRKVDFHQDESGAISKRGAGVMVGGILTATLATGQWAYTSAWEGYENCVYLDSGGYPTVGVGHMDPTLKVGDCYSDEQIEAWFWEDMAEKVDKPLSHCITNQSIPENTVMAVRDWTFNVGGGAACNSTLVRRLNEGRLREACEQLPRWVYVKGFVVRGLESRRWRGLPGMPPSNRALCLSGLT</sequence>
<dbReference type="AlphaFoldDB" id="A0A1I3VR79"/>
<gene>
    <name evidence="8" type="ORF">SAMN04488138_11672</name>
</gene>
<dbReference type="STRING" id="576117.SAMN04488138_11672"/>
<dbReference type="InterPro" id="IPR023346">
    <property type="entry name" value="Lysozyme-like_dom_sf"/>
</dbReference>
<evidence type="ECO:0000256" key="2">
    <source>
        <dbReference type="ARBA" id="ARBA00022529"/>
    </source>
</evidence>
<accession>A0A1I3VR79</accession>
<feature type="transmembrane region" description="Helical" evidence="7">
    <location>
        <begin position="40"/>
        <end position="59"/>
    </location>
</feature>
<feature type="transmembrane region" description="Helical" evidence="7">
    <location>
        <begin position="12"/>
        <end position="28"/>
    </location>
</feature>
<dbReference type="InterPro" id="IPR051018">
    <property type="entry name" value="Bacteriophage_GH24"/>
</dbReference>
<protein>
    <recommendedName>
        <fullName evidence="6">Lysozyme</fullName>
        <ecNumber evidence="6">3.2.1.17</ecNumber>
    </recommendedName>
</protein>
<evidence type="ECO:0000256" key="3">
    <source>
        <dbReference type="ARBA" id="ARBA00022638"/>
    </source>
</evidence>
<comment type="catalytic activity">
    <reaction evidence="1 6">
        <text>Hydrolysis of (1-&gt;4)-beta-linkages between N-acetylmuramic acid and N-acetyl-D-glucosamine residues in a peptidoglycan and between N-acetyl-D-glucosamine residues in chitodextrins.</text>
        <dbReference type="EC" id="3.2.1.17"/>
    </reaction>
</comment>
<keyword evidence="2 6" id="KW-0929">Antimicrobial</keyword>
<dbReference type="EMBL" id="FORY01000016">
    <property type="protein sequence ID" value="SFJ96671.1"/>
    <property type="molecule type" value="Genomic_DNA"/>
</dbReference>
<keyword evidence="7" id="KW-0812">Transmembrane</keyword>
<evidence type="ECO:0000256" key="5">
    <source>
        <dbReference type="ARBA" id="ARBA00023295"/>
    </source>
</evidence>
<keyword evidence="7" id="KW-0472">Membrane</keyword>
<dbReference type="PANTHER" id="PTHR38107">
    <property type="match status" value="1"/>
</dbReference>
<dbReference type="Proteomes" id="UP000183299">
    <property type="component" value="Unassembled WGS sequence"/>
</dbReference>
<dbReference type="CDD" id="cd16900">
    <property type="entry name" value="endolysin_R21-like"/>
    <property type="match status" value="1"/>
</dbReference>
<dbReference type="HAMAP" id="MF_04110">
    <property type="entry name" value="ENDOLYSIN_T4"/>
    <property type="match status" value="1"/>
</dbReference>
<evidence type="ECO:0000313" key="9">
    <source>
        <dbReference type="Proteomes" id="UP000183299"/>
    </source>
</evidence>
<dbReference type="Pfam" id="PF00959">
    <property type="entry name" value="Phage_lysozyme"/>
    <property type="match status" value="1"/>
</dbReference>